<evidence type="ECO:0000256" key="5">
    <source>
        <dbReference type="ARBA" id="ARBA00022989"/>
    </source>
</evidence>
<evidence type="ECO:0000256" key="9">
    <source>
        <dbReference type="SAM" id="Phobius"/>
    </source>
</evidence>
<dbReference type="PROSITE" id="PS00375">
    <property type="entry name" value="UDPGT"/>
    <property type="match status" value="1"/>
</dbReference>
<dbReference type="PANTHER" id="PTHR11926:SF1412">
    <property type="entry name" value="UDP-GLYCOSYLTRANSFERASE 83A1-LIKE"/>
    <property type="match status" value="1"/>
</dbReference>
<dbReference type="InterPro" id="IPR005351">
    <property type="entry name" value="ASTER"/>
</dbReference>
<evidence type="ECO:0000256" key="3">
    <source>
        <dbReference type="ARBA" id="ARBA00022679"/>
    </source>
</evidence>
<dbReference type="GO" id="GO:0080044">
    <property type="term" value="F:quercetin 7-O-glucosyltransferase activity"/>
    <property type="evidence" value="ECO:0007669"/>
    <property type="project" value="TreeGrafter"/>
</dbReference>
<dbReference type="EMBL" id="RDQH01000332">
    <property type="protein sequence ID" value="RXH96423.1"/>
    <property type="molecule type" value="Genomic_DNA"/>
</dbReference>
<dbReference type="FunFam" id="3.40.50.2000:FF:000108">
    <property type="entry name" value="UDP-glycosyltransferase 83A1"/>
    <property type="match status" value="1"/>
</dbReference>
<evidence type="ECO:0000256" key="8">
    <source>
        <dbReference type="RuleBase" id="RU362057"/>
    </source>
</evidence>
<dbReference type="Pfam" id="PF00201">
    <property type="entry name" value="UDPGT"/>
    <property type="match status" value="1"/>
</dbReference>
<dbReference type="GO" id="GO:0045048">
    <property type="term" value="P:protein insertion into ER membrane"/>
    <property type="evidence" value="ECO:0007669"/>
    <property type="project" value="InterPro"/>
</dbReference>
<keyword evidence="4 9" id="KW-0812">Transmembrane</keyword>
<comment type="subcellular location">
    <subcellularLocation>
        <location evidence="1">Membrane</location>
    </subcellularLocation>
</comment>
<proteinExistence type="inferred from homology"/>
<feature type="transmembrane region" description="Helical" evidence="9">
    <location>
        <begin position="34"/>
        <end position="64"/>
    </location>
</feature>
<evidence type="ECO:0000256" key="6">
    <source>
        <dbReference type="ARBA" id="ARBA00023136"/>
    </source>
</evidence>
<protein>
    <recommendedName>
        <fullName evidence="8">Glycosyltransferase</fullName>
        <ecNumber evidence="8">2.4.1.-</ecNumber>
    </recommendedName>
</protein>
<keyword evidence="7" id="KW-0328">Glycosyltransferase</keyword>
<keyword evidence="3 7" id="KW-0808">Transferase</keyword>
<dbReference type="CDD" id="cd03784">
    <property type="entry name" value="GT1_Gtf-like"/>
    <property type="match status" value="1"/>
</dbReference>
<evidence type="ECO:0000256" key="1">
    <source>
        <dbReference type="ARBA" id="ARBA00004370"/>
    </source>
</evidence>
<dbReference type="Gene3D" id="3.40.50.2000">
    <property type="entry name" value="Glycogen Phosphorylase B"/>
    <property type="match status" value="2"/>
</dbReference>
<reference evidence="10 11" key="1">
    <citation type="submission" date="2018-10" db="EMBL/GenBank/DDBJ databases">
        <title>A high-quality apple genome assembly.</title>
        <authorList>
            <person name="Hu J."/>
        </authorList>
    </citation>
    <scope>NUCLEOTIDE SEQUENCE [LARGE SCALE GENOMIC DNA]</scope>
    <source>
        <strain evidence="11">cv. HFTH1</strain>
        <tissue evidence="10">Young leaf</tissue>
    </source>
</reference>
<dbReference type="Proteomes" id="UP000290289">
    <property type="component" value="Chromosome 6"/>
</dbReference>
<dbReference type="FunFam" id="3.40.50.2000:FF:000061">
    <property type="entry name" value="UDP-glycosyltransferase 83A1"/>
    <property type="match status" value="1"/>
</dbReference>
<keyword evidence="5 9" id="KW-1133">Transmembrane helix</keyword>
<evidence type="ECO:0000256" key="4">
    <source>
        <dbReference type="ARBA" id="ARBA00022692"/>
    </source>
</evidence>
<dbReference type="Pfam" id="PF03669">
    <property type="entry name" value="ASTER"/>
    <property type="match status" value="1"/>
</dbReference>
<dbReference type="GO" id="GO:0080043">
    <property type="term" value="F:quercetin 3-O-glucosyltransferase activity"/>
    <property type="evidence" value="ECO:0007669"/>
    <property type="project" value="TreeGrafter"/>
</dbReference>
<dbReference type="EC" id="2.4.1.-" evidence="8"/>
<dbReference type="PANTHER" id="PTHR11926">
    <property type="entry name" value="GLUCOSYL/GLUCURONOSYL TRANSFERASES"/>
    <property type="match status" value="1"/>
</dbReference>
<evidence type="ECO:0000313" key="11">
    <source>
        <dbReference type="Proteomes" id="UP000290289"/>
    </source>
</evidence>
<feature type="transmembrane region" description="Helical" evidence="9">
    <location>
        <begin position="76"/>
        <end position="93"/>
    </location>
</feature>
<evidence type="ECO:0000313" key="10">
    <source>
        <dbReference type="EMBL" id="RXH96423.1"/>
    </source>
</evidence>
<accession>A0A498JRB3</accession>
<sequence>MSSPVNDPRQPSVAKRYVPSAVPPQDLPVDYSGLIAVVFGIAGVMFRYKLCSWVAIMFCAQSLVNMKNLENDLKQISMAMMFAIMGLVTNYFGPARPGTQKRSISSKMEKRKLISERKCVEMEHRQPTSSNLERPEQEKATRVVLVSYPIQGHVAPFIKLSYLLASRGIKVTLVVTEFLHARLMASQPELDGEQCDQVRLVAVPDGLPEEDPRSDERKVGESIFKVMPGHLENLLNKANLEGNQVACIIADAIFGWALEFAEKKEIKLAMFWPSTPGGLALALSIPKLIEAGIIDSNGTPTMKGNKIQLSPDLPPLTDGDLVWSYPGNQIAQKMIFQSLFSIQQNLEKCCWILCNWFHELNPLVGDTIPNILPLGPLLANGKPAGTFWPEDSTCLSWLDRQPPRSVVYVAFGSIAKHSQHQIDELALGLELLGRPFLWVNRSALTSGSSSKFPDGYEKRIPASHGKIVPWAPQEKVLAHPSVACFLSHCGWNSTMDGISTGVPILCWPNFADQFYNRSCICDGYKVGLCLNPDAYGIVTRHEIRRKLENLIADEGIRGNSMRLKEMAEESLRKGGSSAKNLESFIEHIKQ</sequence>
<keyword evidence="11" id="KW-1185">Reference proteome</keyword>
<dbReference type="InterPro" id="IPR002213">
    <property type="entry name" value="UDP_glucos_trans"/>
</dbReference>
<dbReference type="GO" id="GO:0005789">
    <property type="term" value="C:endoplasmic reticulum membrane"/>
    <property type="evidence" value="ECO:0007669"/>
    <property type="project" value="InterPro"/>
</dbReference>
<name>A0A498JRB3_MALDO</name>
<evidence type="ECO:0000256" key="7">
    <source>
        <dbReference type="RuleBase" id="RU003718"/>
    </source>
</evidence>
<comment type="similarity">
    <text evidence="2 7">Belongs to the UDP-glycosyltransferase family.</text>
</comment>
<dbReference type="InterPro" id="IPR035595">
    <property type="entry name" value="UDP_glycos_trans_CS"/>
</dbReference>
<organism evidence="10 11">
    <name type="scientific">Malus domestica</name>
    <name type="common">Apple</name>
    <name type="synonym">Pyrus malus</name>
    <dbReference type="NCBI Taxonomy" id="3750"/>
    <lineage>
        <taxon>Eukaryota</taxon>
        <taxon>Viridiplantae</taxon>
        <taxon>Streptophyta</taxon>
        <taxon>Embryophyta</taxon>
        <taxon>Tracheophyta</taxon>
        <taxon>Spermatophyta</taxon>
        <taxon>Magnoliopsida</taxon>
        <taxon>eudicotyledons</taxon>
        <taxon>Gunneridae</taxon>
        <taxon>Pentapetalae</taxon>
        <taxon>rosids</taxon>
        <taxon>fabids</taxon>
        <taxon>Rosales</taxon>
        <taxon>Rosaceae</taxon>
        <taxon>Amygdaloideae</taxon>
        <taxon>Maleae</taxon>
        <taxon>Malus</taxon>
    </lineage>
</organism>
<gene>
    <name evidence="10" type="ORF">DVH24_008927</name>
</gene>
<keyword evidence="6 9" id="KW-0472">Membrane</keyword>
<dbReference type="SUPFAM" id="SSF53756">
    <property type="entry name" value="UDP-Glycosyltransferase/glycogen phosphorylase"/>
    <property type="match status" value="1"/>
</dbReference>
<dbReference type="STRING" id="3750.A0A498JRB3"/>
<comment type="caution">
    <text evidence="10">The sequence shown here is derived from an EMBL/GenBank/DDBJ whole genome shotgun (WGS) entry which is preliminary data.</text>
</comment>
<dbReference type="AlphaFoldDB" id="A0A498JRB3"/>
<dbReference type="GO" id="GO:0044183">
    <property type="term" value="F:protein folding chaperone"/>
    <property type="evidence" value="ECO:0007669"/>
    <property type="project" value="InterPro"/>
</dbReference>
<evidence type="ECO:0000256" key="2">
    <source>
        <dbReference type="ARBA" id="ARBA00009995"/>
    </source>
</evidence>